<keyword evidence="3" id="KW-1185">Reference proteome</keyword>
<gene>
    <name evidence="2" type="ORF">I5M19_05900</name>
</gene>
<protein>
    <submittedName>
        <fullName evidence="2">Uncharacterized protein</fullName>
    </submittedName>
</protein>
<keyword evidence="1" id="KW-0812">Transmembrane</keyword>
<feature type="transmembrane region" description="Helical" evidence="1">
    <location>
        <begin position="21"/>
        <end position="42"/>
    </location>
</feature>
<organism evidence="2 3">
    <name type="scientific">Mucilaginibacter segetis</name>
    <dbReference type="NCBI Taxonomy" id="2793071"/>
    <lineage>
        <taxon>Bacteria</taxon>
        <taxon>Pseudomonadati</taxon>
        <taxon>Bacteroidota</taxon>
        <taxon>Sphingobacteriia</taxon>
        <taxon>Sphingobacteriales</taxon>
        <taxon>Sphingobacteriaceae</taxon>
        <taxon>Mucilaginibacter</taxon>
    </lineage>
</organism>
<dbReference type="RefSeq" id="WP_200065258.1">
    <property type="nucleotide sequence ID" value="NZ_JAEHFW010000001.1"/>
</dbReference>
<evidence type="ECO:0000256" key="1">
    <source>
        <dbReference type="SAM" id="Phobius"/>
    </source>
</evidence>
<keyword evidence="1" id="KW-0472">Membrane</keyword>
<accession>A0A934PTL5</accession>
<name>A0A934PTL5_9SPHI</name>
<evidence type="ECO:0000313" key="3">
    <source>
        <dbReference type="Proteomes" id="UP000613193"/>
    </source>
</evidence>
<dbReference type="Proteomes" id="UP000613193">
    <property type="component" value="Unassembled WGS sequence"/>
</dbReference>
<evidence type="ECO:0000313" key="2">
    <source>
        <dbReference type="EMBL" id="MBK0378830.1"/>
    </source>
</evidence>
<sequence length="202" mass="23871">MRKKKRKRSNELPIQAFVKRVTIYLTAILIVCVVIYATRYLVYKKQLKDIKLVSYVYKHPIIQVREEVVRMFSDERYHGLDMTQGYNSSESDLLKISQSDNLNHFFINWFAWYSGGESELYYNWWGKLKYIPKYHIVLDSISNDQTKIEIQSFPKVEAGTQFSLNHGLPYVTSRKVEVKPTTIEEYEIIKRIGKALGEKMPE</sequence>
<proteinExistence type="predicted"/>
<comment type="caution">
    <text evidence="2">The sequence shown here is derived from an EMBL/GenBank/DDBJ whole genome shotgun (WGS) entry which is preliminary data.</text>
</comment>
<reference evidence="2" key="1">
    <citation type="submission" date="2020-12" db="EMBL/GenBank/DDBJ databases">
        <title>Bacterial novel species Mucilaginibacter sp. SD-g isolated from soil.</title>
        <authorList>
            <person name="Jung H.-Y."/>
        </authorList>
    </citation>
    <scope>NUCLEOTIDE SEQUENCE</scope>
    <source>
        <strain evidence="2">SD-g</strain>
    </source>
</reference>
<keyword evidence="1" id="KW-1133">Transmembrane helix</keyword>
<dbReference type="EMBL" id="JAEHFW010000001">
    <property type="protein sequence ID" value="MBK0378830.1"/>
    <property type="molecule type" value="Genomic_DNA"/>
</dbReference>
<dbReference type="AlphaFoldDB" id="A0A934PTL5"/>